<dbReference type="PROSITE" id="PS00092">
    <property type="entry name" value="N6_MTASE"/>
    <property type="match status" value="1"/>
</dbReference>
<organism evidence="8 9">
    <name type="scientific">Galbibacter marinus</name>
    <dbReference type="NCBI Taxonomy" id="555500"/>
    <lineage>
        <taxon>Bacteria</taxon>
        <taxon>Pseudomonadati</taxon>
        <taxon>Bacteroidota</taxon>
        <taxon>Flavobacteriia</taxon>
        <taxon>Flavobacteriales</taxon>
        <taxon>Flavobacteriaceae</taxon>
        <taxon>Galbibacter</taxon>
    </lineage>
</organism>
<evidence type="ECO:0000256" key="1">
    <source>
        <dbReference type="ARBA" id="ARBA00022603"/>
    </source>
</evidence>
<keyword evidence="1 5" id="KW-0489">Methyltransferase</keyword>
<evidence type="ECO:0000313" key="8">
    <source>
        <dbReference type="EMBL" id="EKF55386.1"/>
    </source>
</evidence>
<dbReference type="AlphaFoldDB" id="K2Q3G0"/>
<dbReference type="eggNOG" id="COG2890">
    <property type="taxonomic scope" value="Bacteria"/>
</dbReference>
<feature type="binding site" evidence="5">
    <location>
        <begin position="194"/>
        <end position="197"/>
    </location>
    <ligand>
        <name>substrate</name>
    </ligand>
</feature>
<comment type="similarity">
    <text evidence="5">Belongs to the protein N5-glutamine methyltransferase family. PrmC subfamily.</text>
</comment>
<dbReference type="Pfam" id="PF05175">
    <property type="entry name" value="MTS"/>
    <property type="match status" value="1"/>
</dbReference>
<feature type="domain" description="Methyltransferase small" evidence="6">
    <location>
        <begin position="116"/>
        <end position="203"/>
    </location>
</feature>
<comment type="catalytic activity">
    <reaction evidence="4 5">
        <text>L-glutaminyl-[peptide chain release factor] + S-adenosyl-L-methionine = N(5)-methyl-L-glutaminyl-[peptide chain release factor] + S-adenosyl-L-homocysteine + H(+)</text>
        <dbReference type="Rhea" id="RHEA:42896"/>
        <dbReference type="Rhea" id="RHEA-COMP:10271"/>
        <dbReference type="Rhea" id="RHEA-COMP:10272"/>
        <dbReference type="ChEBI" id="CHEBI:15378"/>
        <dbReference type="ChEBI" id="CHEBI:30011"/>
        <dbReference type="ChEBI" id="CHEBI:57856"/>
        <dbReference type="ChEBI" id="CHEBI:59789"/>
        <dbReference type="ChEBI" id="CHEBI:61891"/>
        <dbReference type="EC" id="2.1.1.297"/>
    </reaction>
</comment>
<evidence type="ECO:0000256" key="3">
    <source>
        <dbReference type="ARBA" id="ARBA00022691"/>
    </source>
</evidence>
<dbReference type="NCBIfam" id="TIGR03534">
    <property type="entry name" value="RF_mod_PrmC"/>
    <property type="match status" value="1"/>
</dbReference>
<dbReference type="OrthoDB" id="9800643at2"/>
<dbReference type="HAMAP" id="MF_02126">
    <property type="entry name" value="RF_methyltr_PrmC"/>
    <property type="match status" value="1"/>
</dbReference>
<feature type="binding site" evidence="5">
    <location>
        <begin position="122"/>
        <end position="126"/>
    </location>
    <ligand>
        <name>S-adenosyl-L-methionine</name>
        <dbReference type="ChEBI" id="CHEBI:59789"/>
    </ligand>
</feature>
<keyword evidence="9" id="KW-1185">Reference proteome</keyword>
<accession>K2Q3G0</accession>
<feature type="binding site" evidence="5">
    <location>
        <position position="194"/>
    </location>
    <ligand>
        <name>S-adenosyl-L-methionine</name>
        <dbReference type="ChEBI" id="CHEBI:59789"/>
    </ligand>
</feature>
<dbReference type="PANTHER" id="PTHR18895">
    <property type="entry name" value="HEMK METHYLTRANSFERASE"/>
    <property type="match status" value="1"/>
</dbReference>
<dbReference type="GO" id="GO:0032259">
    <property type="term" value="P:methylation"/>
    <property type="evidence" value="ECO:0007669"/>
    <property type="project" value="UniProtKB-KW"/>
</dbReference>
<name>K2Q3G0_9FLAO</name>
<dbReference type="PANTHER" id="PTHR18895:SF74">
    <property type="entry name" value="MTRF1L RELEASE FACTOR GLUTAMINE METHYLTRANSFERASE"/>
    <property type="match status" value="1"/>
</dbReference>
<keyword evidence="3 5" id="KW-0949">S-adenosyl-L-methionine</keyword>
<evidence type="ECO:0000256" key="2">
    <source>
        <dbReference type="ARBA" id="ARBA00022679"/>
    </source>
</evidence>
<dbReference type="PATRIC" id="fig|555500.3.peg.1651"/>
<evidence type="ECO:0000313" key="9">
    <source>
        <dbReference type="Proteomes" id="UP000007364"/>
    </source>
</evidence>
<dbReference type="InterPro" id="IPR007848">
    <property type="entry name" value="Small_mtfrase_dom"/>
</dbReference>
<dbReference type="EMBL" id="AMSG01000008">
    <property type="protein sequence ID" value="EKF55386.1"/>
    <property type="molecule type" value="Genomic_DNA"/>
</dbReference>
<feature type="domain" description="Release factor glutamine methyltransferase N-terminal" evidence="7">
    <location>
        <begin position="22"/>
        <end position="76"/>
    </location>
</feature>
<dbReference type="CDD" id="cd02440">
    <property type="entry name" value="AdoMet_MTases"/>
    <property type="match status" value="1"/>
</dbReference>
<dbReference type="Gene3D" id="1.10.8.10">
    <property type="entry name" value="DNA helicase RuvA subunit, C-terminal domain"/>
    <property type="match status" value="1"/>
</dbReference>
<dbReference type="RefSeq" id="WP_008991448.1">
    <property type="nucleotide sequence ID" value="NZ_AMSG01000008.1"/>
</dbReference>
<keyword evidence="2 5" id="KW-0808">Transferase</keyword>
<dbReference type="Proteomes" id="UP000007364">
    <property type="component" value="Unassembled WGS sequence"/>
</dbReference>
<reference evidence="8 9" key="1">
    <citation type="journal article" date="2012" name="J. Bacteriol.">
        <title>Genome Sequence of Galbibacter marinum Type Strain ck-I2-15.</title>
        <authorList>
            <person name="Lai Q."/>
            <person name="Li C."/>
            <person name="Shao Z."/>
        </authorList>
    </citation>
    <scope>NUCLEOTIDE SEQUENCE [LARGE SCALE GENOMIC DNA]</scope>
    <source>
        <strain evidence="9">ck-I2-15</strain>
    </source>
</reference>
<comment type="caution">
    <text evidence="5">Lacks conserved residue(s) required for the propagation of feature annotation.</text>
</comment>
<sequence>MKLAELKLQFFKELANLYPKEESRTFFNWICQQQLGLKPFEISVKGEQTLKDEQLRFFEKALADLKLEKPIQYILGKSYFYSMEFMVNEHTLIPRPETEELVSMIIEDNKTHPRPLRILDIGTGSGCIPISLAKHLTHAELYAIDISKDAIKLAKENAMKNQVVVRFGEIDILKASLLSNLFTKVDQFEVIVSNPPYVRELEKATMKNNVLKYEPQSALYVSDENPLLFYEQITKLAACHLKTNGRLYFEINQYLGDQTKDLVINAGFKEVEVIKDTFGNDRMLSAVR</sequence>
<gene>
    <name evidence="5" type="primary">prmC</name>
    <name evidence="8" type="ORF">I215_07966</name>
</gene>
<dbReference type="GO" id="GO:0102559">
    <property type="term" value="F:peptide chain release factor N(5)-glutamine methyltransferase activity"/>
    <property type="evidence" value="ECO:0007669"/>
    <property type="project" value="UniProtKB-EC"/>
</dbReference>
<evidence type="ECO:0000256" key="5">
    <source>
        <dbReference type="HAMAP-Rule" id="MF_02126"/>
    </source>
</evidence>
<dbReference type="InterPro" id="IPR004556">
    <property type="entry name" value="HemK-like"/>
</dbReference>
<dbReference type="Pfam" id="PF17827">
    <property type="entry name" value="PrmC_N"/>
    <property type="match status" value="1"/>
</dbReference>
<evidence type="ECO:0000259" key="6">
    <source>
        <dbReference type="Pfam" id="PF05175"/>
    </source>
</evidence>
<proteinExistence type="inferred from homology"/>
<dbReference type="GO" id="GO:0003676">
    <property type="term" value="F:nucleic acid binding"/>
    <property type="evidence" value="ECO:0007669"/>
    <property type="project" value="InterPro"/>
</dbReference>
<feature type="binding site" evidence="5">
    <location>
        <position position="145"/>
    </location>
    <ligand>
        <name>S-adenosyl-L-methionine</name>
        <dbReference type="ChEBI" id="CHEBI:59789"/>
    </ligand>
</feature>
<comment type="function">
    <text evidence="5">Methylates the class 1 translation termination release factors RF1/PrfA and RF2/PrfB on the glutamine residue of the universally conserved GGQ motif.</text>
</comment>
<dbReference type="InterPro" id="IPR040758">
    <property type="entry name" value="PrmC_N"/>
</dbReference>
<evidence type="ECO:0000256" key="4">
    <source>
        <dbReference type="ARBA" id="ARBA00048391"/>
    </source>
</evidence>
<dbReference type="InterPro" id="IPR029063">
    <property type="entry name" value="SAM-dependent_MTases_sf"/>
</dbReference>
<dbReference type="InterPro" id="IPR050320">
    <property type="entry name" value="N5-glutamine_MTase"/>
</dbReference>
<dbReference type="EC" id="2.1.1.297" evidence="5"/>
<evidence type="ECO:0000259" key="7">
    <source>
        <dbReference type="Pfam" id="PF17827"/>
    </source>
</evidence>
<dbReference type="InterPro" id="IPR002052">
    <property type="entry name" value="DNA_methylase_N6_adenine_CS"/>
</dbReference>
<comment type="caution">
    <text evidence="8">The sequence shown here is derived from an EMBL/GenBank/DDBJ whole genome shotgun (WGS) entry which is preliminary data.</text>
</comment>
<dbReference type="STRING" id="555500.I215_07966"/>
<dbReference type="Gene3D" id="3.40.50.150">
    <property type="entry name" value="Vaccinia Virus protein VP39"/>
    <property type="match status" value="1"/>
</dbReference>
<dbReference type="NCBIfam" id="TIGR00536">
    <property type="entry name" value="hemK_fam"/>
    <property type="match status" value="1"/>
</dbReference>
<protein>
    <recommendedName>
        <fullName evidence="5">Release factor glutamine methyltransferase</fullName>
        <shortName evidence="5">RF MTase</shortName>
        <ecNumber evidence="5">2.1.1.297</ecNumber>
    </recommendedName>
    <alternativeName>
        <fullName evidence="5">N5-glutamine methyltransferase PrmC</fullName>
    </alternativeName>
    <alternativeName>
        <fullName evidence="5">Protein-(glutamine-N5) MTase PrmC</fullName>
    </alternativeName>
    <alternativeName>
        <fullName evidence="5">Protein-glutamine N-methyltransferase PrmC</fullName>
    </alternativeName>
</protein>
<dbReference type="InterPro" id="IPR019874">
    <property type="entry name" value="RF_methyltr_PrmC"/>
</dbReference>
<dbReference type="SUPFAM" id="SSF53335">
    <property type="entry name" value="S-adenosyl-L-methionine-dependent methyltransferases"/>
    <property type="match status" value="1"/>
</dbReference>